<dbReference type="OrthoDB" id="1274453at2"/>
<dbReference type="EMBL" id="LFNG01000008">
    <property type="protein sequence ID" value="KMQ71440.1"/>
    <property type="molecule type" value="Genomic_DNA"/>
</dbReference>
<reference evidence="1 2" key="1">
    <citation type="journal article" date="2004" name="Int. J. Syst. Evol. Microbiol.">
        <title>Kaistella koreensis gen. nov., sp. nov., a novel member of the Chryseobacterium-Bergeyella-Riemerella branch.</title>
        <authorList>
            <person name="Kim M.K."/>
            <person name="Im W.T."/>
            <person name="Shin Y.K."/>
            <person name="Lim J.H."/>
            <person name="Kim S.H."/>
            <person name="Lee B.C."/>
            <person name="Park M.Y."/>
            <person name="Lee K.Y."/>
            <person name="Lee S.T."/>
        </authorList>
    </citation>
    <scope>NUCLEOTIDE SEQUENCE [LARGE SCALE GENOMIC DNA]</scope>
    <source>
        <strain evidence="1 2">CCUG 49689</strain>
    </source>
</reference>
<dbReference type="Proteomes" id="UP000035900">
    <property type="component" value="Unassembled WGS sequence"/>
</dbReference>
<sequence length="92" mass="11122">MESLFNLSMAKLEQLHAEQQQLHRQIERGQFPFTEALILEESELAKFLQVTTRTMRKYRKQKCFRYIKLGGRIFYLKPLLYVDLVQLCRQIK</sequence>
<protein>
    <recommendedName>
        <fullName evidence="3">Helix-turn-helix domain-containing protein</fullName>
    </recommendedName>
</protein>
<dbReference type="PATRIC" id="fig|1304281.5.peg.1590"/>
<evidence type="ECO:0000313" key="1">
    <source>
        <dbReference type="EMBL" id="KMQ71440.1"/>
    </source>
</evidence>
<dbReference type="SUPFAM" id="SSF46955">
    <property type="entry name" value="Putative DNA-binding domain"/>
    <property type="match status" value="1"/>
</dbReference>
<name>A0A0J7LQY5_9FLAO</name>
<dbReference type="AlphaFoldDB" id="A0A0J7LQY5"/>
<evidence type="ECO:0000313" key="2">
    <source>
        <dbReference type="Proteomes" id="UP000035900"/>
    </source>
</evidence>
<dbReference type="RefSeq" id="WP_048499400.1">
    <property type="nucleotide sequence ID" value="NZ_LFNG01000008.1"/>
</dbReference>
<gene>
    <name evidence="1" type="ORF">ACM44_07425</name>
</gene>
<evidence type="ECO:0008006" key="3">
    <source>
        <dbReference type="Google" id="ProtNLM"/>
    </source>
</evidence>
<organism evidence="1 2">
    <name type="scientific">Chryseobacterium koreense CCUG 49689</name>
    <dbReference type="NCBI Taxonomy" id="1304281"/>
    <lineage>
        <taxon>Bacteria</taxon>
        <taxon>Pseudomonadati</taxon>
        <taxon>Bacteroidota</taxon>
        <taxon>Flavobacteriia</taxon>
        <taxon>Flavobacteriales</taxon>
        <taxon>Weeksellaceae</taxon>
        <taxon>Chryseobacterium group</taxon>
        <taxon>Chryseobacterium</taxon>
    </lineage>
</organism>
<keyword evidence="2" id="KW-1185">Reference proteome</keyword>
<comment type="caution">
    <text evidence="1">The sequence shown here is derived from an EMBL/GenBank/DDBJ whole genome shotgun (WGS) entry which is preliminary data.</text>
</comment>
<proteinExistence type="predicted"/>
<dbReference type="InterPro" id="IPR009061">
    <property type="entry name" value="DNA-bd_dom_put_sf"/>
</dbReference>
<accession>A0A0J7LQY5</accession>